<dbReference type="AlphaFoldDB" id="A0AAE1TVG1"/>
<gene>
    <name evidence="2" type="ORF">Pmani_027771</name>
</gene>
<accession>A0AAE1TVG1</accession>
<organism evidence="2 3">
    <name type="scientific">Petrolisthes manimaculis</name>
    <dbReference type="NCBI Taxonomy" id="1843537"/>
    <lineage>
        <taxon>Eukaryota</taxon>
        <taxon>Metazoa</taxon>
        <taxon>Ecdysozoa</taxon>
        <taxon>Arthropoda</taxon>
        <taxon>Crustacea</taxon>
        <taxon>Multicrustacea</taxon>
        <taxon>Malacostraca</taxon>
        <taxon>Eumalacostraca</taxon>
        <taxon>Eucarida</taxon>
        <taxon>Decapoda</taxon>
        <taxon>Pleocyemata</taxon>
        <taxon>Anomura</taxon>
        <taxon>Galatheoidea</taxon>
        <taxon>Porcellanidae</taxon>
        <taxon>Petrolisthes</taxon>
    </lineage>
</organism>
<dbReference type="Proteomes" id="UP001292094">
    <property type="component" value="Unassembled WGS sequence"/>
</dbReference>
<proteinExistence type="predicted"/>
<evidence type="ECO:0008006" key="4">
    <source>
        <dbReference type="Google" id="ProtNLM"/>
    </source>
</evidence>
<dbReference type="EMBL" id="JAWZYT010003136">
    <property type="protein sequence ID" value="KAK4300003.1"/>
    <property type="molecule type" value="Genomic_DNA"/>
</dbReference>
<reference evidence="2" key="1">
    <citation type="submission" date="2023-11" db="EMBL/GenBank/DDBJ databases">
        <title>Genome assemblies of two species of porcelain crab, Petrolisthes cinctipes and Petrolisthes manimaculis (Anomura: Porcellanidae).</title>
        <authorList>
            <person name="Angst P."/>
        </authorList>
    </citation>
    <scope>NUCLEOTIDE SEQUENCE</scope>
    <source>
        <strain evidence="2">PB745_02</strain>
        <tissue evidence="2">Gill</tissue>
    </source>
</reference>
<keyword evidence="1" id="KW-0732">Signal</keyword>
<sequence length="143" mass="16524">MAQTLFTVFLSMMLKQATEDIDDKDAIYIRYHLDGSLFNLRRLQAHTKTLEQMIHNLLFVDDDALVSHTRAMQCLTSYLAEAAQHFGSEISLRKTEVLHQPAPQQKYHPPHIIIGETKLKRVAPWRKRYPTPGDERSVHSSAR</sequence>
<evidence type="ECO:0000256" key="1">
    <source>
        <dbReference type="SAM" id="SignalP"/>
    </source>
</evidence>
<evidence type="ECO:0000313" key="2">
    <source>
        <dbReference type="EMBL" id="KAK4300003.1"/>
    </source>
</evidence>
<feature type="chain" id="PRO_5042148747" description="Reverse transcriptase domain-containing protein" evidence="1">
    <location>
        <begin position="20"/>
        <end position="143"/>
    </location>
</feature>
<feature type="signal peptide" evidence="1">
    <location>
        <begin position="1"/>
        <end position="19"/>
    </location>
</feature>
<name>A0AAE1TVG1_9EUCA</name>
<evidence type="ECO:0000313" key="3">
    <source>
        <dbReference type="Proteomes" id="UP001292094"/>
    </source>
</evidence>
<comment type="caution">
    <text evidence="2">The sequence shown here is derived from an EMBL/GenBank/DDBJ whole genome shotgun (WGS) entry which is preliminary data.</text>
</comment>
<keyword evidence="3" id="KW-1185">Reference proteome</keyword>
<protein>
    <recommendedName>
        <fullName evidence="4">Reverse transcriptase domain-containing protein</fullName>
    </recommendedName>
</protein>